<dbReference type="eggNOG" id="ENOG5032UMX">
    <property type="taxonomic scope" value="Bacteria"/>
</dbReference>
<keyword evidence="2" id="KW-1185">Reference proteome</keyword>
<protein>
    <submittedName>
        <fullName evidence="1">Uncharacterized protein</fullName>
    </submittedName>
</protein>
<dbReference type="HOGENOM" id="CLU_124381_0_0_6"/>
<dbReference type="AlphaFoldDB" id="Q2SNE3"/>
<evidence type="ECO:0000313" key="2">
    <source>
        <dbReference type="Proteomes" id="UP000000238"/>
    </source>
</evidence>
<reference evidence="1 2" key="1">
    <citation type="journal article" date="2005" name="Nucleic Acids Res.">
        <title>Genomic blueprint of Hahella chejuensis, a marine microbe producing an algicidal agent.</title>
        <authorList>
            <person name="Jeong H."/>
            <person name="Yim J.H."/>
            <person name="Lee C."/>
            <person name="Choi S.-H."/>
            <person name="Park Y.K."/>
            <person name="Yoon S.H."/>
            <person name="Hur C.-G."/>
            <person name="Kang H.-Y."/>
            <person name="Kim D."/>
            <person name="Lee H.H."/>
            <person name="Park K.H."/>
            <person name="Park S.-H."/>
            <person name="Park H.-S."/>
            <person name="Lee H.K."/>
            <person name="Oh T.K."/>
            <person name="Kim J.F."/>
        </authorList>
    </citation>
    <scope>NUCLEOTIDE SEQUENCE [LARGE SCALE GENOMIC DNA]</scope>
    <source>
        <strain evidence="1 2">KCTC 2396</strain>
    </source>
</reference>
<dbReference type="Proteomes" id="UP000000238">
    <property type="component" value="Chromosome"/>
</dbReference>
<proteinExistence type="predicted"/>
<accession>Q2SNE3</accession>
<sequence length="187" mass="20281">MSKTTFWRGAAIALALSIFGALALVLFAPLVGEGFGLRLLISALGLAYVVILLRDSRARTGRLVVFAAWMTATAALFLLNPGVWVWLTAQTAAIWLTRCLYIHDSLVAAAMDALLNGAALLASLAAALHTQSLFLALWTFFLVQAAFIYIPRKLSASERSEAPAGDEDFERAYRNADAALRRLSRHS</sequence>
<dbReference type="STRING" id="349521.HCH_00943"/>
<dbReference type="EMBL" id="CP000155">
    <property type="protein sequence ID" value="ABC27831.1"/>
    <property type="molecule type" value="Genomic_DNA"/>
</dbReference>
<name>Q2SNE3_HAHCH</name>
<organism evidence="1 2">
    <name type="scientific">Hahella chejuensis (strain KCTC 2396)</name>
    <dbReference type="NCBI Taxonomy" id="349521"/>
    <lineage>
        <taxon>Bacteria</taxon>
        <taxon>Pseudomonadati</taxon>
        <taxon>Pseudomonadota</taxon>
        <taxon>Gammaproteobacteria</taxon>
        <taxon>Oceanospirillales</taxon>
        <taxon>Hahellaceae</taxon>
        <taxon>Hahella</taxon>
    </lineage>
</organism>
<evidence type="ECO:0000313" key="1">
    <source>
        <dbReference type="EMBL" id="ABC27831.1"/>
    </source>
</evidence>
<dbReference type="OrthoDB" id="5568716at2"/>
<dbReference type="KEGG" id="hch:HCH_00943"/>
<gene>
    <name evidence="1" type="ordered locus">HCH_00943</name>
</gene>
<dbReference type="RefSeq" id="WP_011394906.1">
    <property type="nucleotide sequence ID" value="NC_007645.1"/>
</dbReference>